<keyword evidence="3 7" id="KW-0472">Membrane</keyword>
<dbReference type="InterPro" id="IPR011161">
    <property type="entry name" value="MHC_I-like_Ag-recog"/>
</dbReference>
<dbReference type="Proteomes" id="UP000472268">
    <property type="component" value="Chromosome 7"/>
</dbReference>
<dbReference type="InterPro" id="IPR037055">
    <property type="entry name" value="MHC_I-like_Ag-recog_sf"/>
</dbReference>
<sequence length="286" mass="31337">MALPAATNFGIGFLALFVMSLGTWGARGGGLSMGLTAHLPPPPPMAPLLGTIFALGLLFLQTAGLPVPRANAPILCYNFSITPRPSLGQPWCDIQGIISGNTFLRYGCGGEKVKLIGPWGTKLNDTEFWERQTETLKDLLEELKKKLLDMKAEDFPHSDSISLQGRMVCKPGDNGRTSASWELHINKQKTYSFNSESKKWTVPHPKDQLVKTTLNSDRDLTSSLMKISDGDCKKWLEQISVHCDEMLGTTALPGPQHVPVPSRATAIRPTTWVLLGILICFIIIVI</sequence>
<dbReference type="PANTHER" id="PTHR16675:SF268">
    <property type="entry name" value="UL16-BINDING PROTEIN 1"/>
    <property type="match status" value="1"/>
</dbReference>
<dbReference type="SUPFAM" id="SSF54452">
    <property type="entry name" value="MHC antigen-recognition domain"/>
    <property type="match status" value="1"/>
</dbReference>
<evidence type="ECO:0000259" key="8">
    <source>
        <dbReference type="Pfam" id="PF00129"/>
    </source>
</evidence>
<evidence type="ECO:0000313" key="10">
    <source>
        <dbReference type="Proteomes" id="UP000472268"/>
    </source>
</evidence>
<gene>
    <name evidence="9" type="primary">LOC115295748</name>
</gene>
<dbReference type="Ensembl" id="ENSSSUT00005006229.1">
    <property type="protein sequence ID" value="ENSSSUP00005005390.1"/>
    <property type="gene ID" value="ENSSSUG00005003516.1"/>
</dbReference>
<evidence type="ECO:0000256" key="1">
    <source>
        <dbReference type="ARBA" id="ARBA00004370"/>
    </source>
</evidence>
<dbReference type="FunFam" id="3.30.500.10:FF:000004">
    <property type="entry name" value="Retinoic acid early-inducible protein 1-beta"/>
    <property type="match status" value="1"/>
</dbReference>
<feature type="coiled-coil region" evidence="6">
    <location>
        <begin position="126"/>
        <end position="153"/>
    </location>
</feature>
<dbReference type="GO" id="GO:0001916">
    <property type="term" value="P:positive regulation of T cell mediated cytotoxicity"/>
    <property type="evidence" value="ECO:0007669"/>
    <property type="project" value="TreeGrafter"/>
</dbReference>
<protein>
    <recommendedName>
        <fullName evidence="8">MHC class I-like antigen recognition-like domain-containing protein</fullName>
    </recommendedName>
</protein>
<name>A0A673T779_SURSU</name>
<feature type="transmembrane region" description="Helical" evidence="7">
    <location>
        <begin position="46"/>
        <end position="65"/>
    </location>
</feature>
<evidence type="ECO:0000256" key="6">
    <source>
        <dbReference type="SAM" id="Coils"/>
    </source>
</evidence>
<dbReference type="AlphaFoldDB" id="A0A673T779"/>
<accession>A0A673T779</accession>
<keyword evidence="7" id="KW-1133">Transmembrane helix</keyword>
<keyword evidence="4" id="KW-1015">Disulfide bond</keyword>
<reference evidence="9 10" key="1">
    <citation type="submission" date="2019-05" db="EMBL/GenBank/DDBJ databases">
        <title>A Chromosome-scale Meerkat (S. suricatta) Genome Assembly.</title>
        <authorList>
            <person name="Dudchenko O."/>
            <person name="Lieberman Aiden E."/>
            <person name="Tung J."/>
            <person name="Barreiro L.B."/>
            <person name="Clutton-Brock T.H."/>
        </authorList>
    </citation>
    <scope>NUCLEOTIDE SEQUENCE [LARGE SCALE GENOMIC DNA]</scope>
</reference>
<keyword evidence="6" id="KW-0175">Coiled coil</keyword>
<dbReference type="GO" id="GO:0006955">
    <property type="term" value="P:immune response"/>
    <property type="evidence" value="ECO:0007669"/>
    <property type="project" value="TreeGrafter"/>
</dbReference>
<feature type="domain" description="MHC class I-like antigen recognition-like" evidence="8">
    <location>
        <begin position="77"/>
        <end position="237"/>
    </location>
</feature>
<evidence type="ECO:0000256" key="7">
    <source>
        <dbReference type="SAM" id="Phobius"/>
    </source>
</evidence>
<dbReference type="GeneID" id="115295748"/>
<evidence type="ECO:0000256" key="5">
    <source>
        <dbReference type="ARBA" id="ARBA00023180"/>
    </source>
</evidence>
<dbReference type="Pfam" id="PF00129">
    <property type="entry name" value="MHC_I"/>
    <property type="match status" value="1"/>
</dbReference>
<dbReference type="PANTHER" id="PTHR16675">
    <property type="entry name" value="MHC CLASS I-RELATED"/>
    <property type="match status" value="1"/>
</dbReference>
<keyword evidence="5" id="KW-0325">Glycoprotein</keyword>
<dbReference type="OMA" id="SWQFSLD"/>
<keyword evidence="10" id="KW-1185">Reference proteome</keyword>
<keyword evidence="2" id="KW-0732">Signal</keyword>
<evidence type="ECO:0000256" key="4">
    <source>
        <dbReference type="ARBA" id="ARBA00023157"/>
    </source>
</evidence>
<evidence type="ECO:0000313" key="9">
    <source>
        <dbReference type="Ensembl" id="ENSSSUP00005005390.1"/>
    </source>
</evidence>
<dbReference type="GO" id="GO:0009897">
    <property type="term" value="C:external side of plasma membrane"/>
    <property type="evidence" value="ECO:0007669"/>
    <property type="project" value="TreeGrafter"/>
</dbReference>
<keyword evidence="7" id="KW-0812">Transmembrane</keyword>
<dbReference type="GO" id="GO:0002476">
    <property type="term" value="P:antigen processing and presentation of endogenous peptide antigen via MHC class Ib"/>
    <property type="evidence" value="ECO:0007669"/>
    <property type="project" value="TreeGrafter"/>
</dbReference>
<dbReference type="InterPro" id="IPR050208">
    <property type="entry name" value="MHC_class-I_related"/>
</dbReference>
<organism evidence="9 10">
    <name type="scientific">Suricata suricatta</name>
    <name type="common">Meerkat</name>
    <dbReference type="NCBI Taxonomy" id="37032"/>
    <lineage>
        <taxon>Eukaryota</taxon>
        <taxon>Metazoa</taxon>
        <taxon>Chordata</taxon>
        <taxon>Craniata</taxon>
        <taxon>Vertebrata</taxon>
        <taxon>Euteleostomi</taxon>
        <taxon>Mammalia</taxon>
        <taxon>Eutheria</taxon>
        <taxon>Laurasiatheria</taxon>
        <taxon>Carnivora</taxon>
        <taxon>Feliformia</taxon>
        <taxon>Herpestidae</taxon>
        <taxon>Suricata</taxon>
    </lineage>
</organism>
<dbReference type="OrthoDB" id="9836934at2759"/>
<reference evidence="9" key="2">
    <citation type="submission" date="2025-08" db="UniProtKB">
        <authorList>
            <consortium name="Ensembl"/>
        </authorList>
    </citation>
    <scope>IDENTIFICATION</scope>
</reference>
<comment type="subcellular location">
    <subcellularLocation>
        <location evidence="1">Membrane</location>
    </subcellularLocation>
</comment>
<dbReference type="GO" id="GO:0002486">
    <property type="term" value="P:antigen processing and presentation of endogenous peptide antigen via MHC class I via ER pathway, TAP-independent"/>
    <property type="evidence" value="ECO:0007669"/>
    <property type="project" value="TreeGrafter"/>
</dbReference>
<evidence type="ECO:0000256" key="2">
    <source>
        <dbReference type="ARBA" id="ARBA00022729"/>
    </source>
</evidence>
<evidence type="ECO:0000256" key="3">
    <source>
        <dbReference type="ARBA" id="ARBA00023136"/>
    </source>
</evidence>
<dbReference type="GO" id="GO:0005615">
    <property type="term" value="C:extracellular space"/>
    <property type="evidence" value="ECO:0007669"/>
    <property type="project" value="TreeGrafter"/>
</dbReference>
<dbReference type="Gene3D" id="3.30.500.10">
    <property type="entry name" value="MHC class I-like antigen recognition-like"/>
    <property type="match status" value="1"/>
</dbReference>
<proteinExistence type="predicted"/>
<feature type="transmembrane region" description="Helical" evidence="7">
    <location>
        <begin position="7"/>
        <end position="26"/>
    </location>
</feature>
<dbReference type="RefSeq" id="XP_029799790.1">
    <property type="nucleotide sequence ID" value="XM_029943930.1"/>
</dbReference>
<dbReference type="InterPro" id="IPR011162">
    <property type="entry name" value="MHC_I/II-like_Ag-recog"/>
</dbReference>
<feature type="transmembrane region" description="Helical" evidence="7">
    <location>
        <begin position="266"/>
        <end position="285"/>
    </location>
</feature>
<reference evidence="9" key="3">
    <citation type="submission" date="2025-09" db="UniProtKB">
        <authorList>
            <consortium name="Ensembl"/>
        </authorList>
    </citation>
    <scope>IDENTIFICATION</scope>
</reference>